<feature type="region of interest" description="Disordered" evidence="1">
    <location>
        <begin position="121"/>
        <end position="164"/>
    </location>
</feature>
<evidence type="ECO:0000313" key="2">
    <source>
        <dbReference type="EMBL" id="KAJ6404806.1"/>
    </source>
</evidence>
<comment type="caution">
    <text evidence="2">The sequence shown here is derived from an EMBL/GenBank/DDBJ whole genome shotgun (WGS) entry which is preliminary data.</text>
</comment>
<dbReference type="EMBL" id="JAPFFJ010000017">
    <property type="protein sequence ID" value="KAJ6404806.1"/>
    <property type="molecule type" value="Genomic_DNA"/>
</dbReference>
<accession>A0AAD6JGM7</accession>
<reference evidence="2 3" key="1">
    <citation type="journal article" date="2023" name="Int. J. Mol. Sci.">
        <title>De Novo Assembly and Annotation of 11 Diverse Shrub Willow (Salix) Genomes Reveals Novel Gene Organization in Sex-Linked Regions.</title>
        <authorList>
            <person name="Hyden B."/>
            <person name="Feng K."/>
            <person name="Yates T.B."/>
            <person name="Jawdy S."/>
            <person name="Cereghino C."/>
            <person name="Smart L.B."/>
            <person name="Muchero W."/>
        </authorList>
    </citation>
    <scope>NUCLEOTIDE SEQUENCE [LARGE SCALE GENOMIC DNA]</scope>
    <source>
        <tissue evidence="2">Shoot tip</tissue>
    </source>
</reference>
<organism evidence="2 3">
    <name type="scientific">Salix udensis</name>
    <dbReference type="NCBI Taxonomy" id="889485"/>
    <lineage>
        <taxon>Eukaryota</taxon>
        <taxon>Viridiplantae</taxon>
        <taxon>Streptophyta</taxon>
        <taxon>Embryophyta</taxon>
        <taxon>Tracheophyta</taxon>
        <taxon>Spermatophyta</taxon>
        <taxon>Magnoliopsida</taxon>
        <taxon>eudicotyledons</taxon>
        <taxon>Gunneridae</taxon>
        <taxon>Pentapetalae</taxon>
        <taxon>rosids</taxon>
        <taxon>fabids</taxon>
        <taxon>Malpighiales</taxon>
        <taxon>Salicaceae</taxon>
        <taxon>Saliceae</taxon>
        <taxon>Salix</taxon>
    </lineage>
</organism>
<evidence type="ECO:0000256" key="1">
    <source>
        <dbReference type="SAM" id="MobiDB-lite"/>
    </source>
</evidence>
<proteinExistence type="predicted"/>
<keyword evidence="3" id="KW-1185">Reference proteome</keyword>
<dbReference type="Proteomes" id="UP001162972">
    <property type="component" value="Chromosome 2"/>
</dbReference>
<name>A0AAD6JGM7_9ROSI</name>
<sequence length="180" mass="20215">MRYLCICREKREPKESGSKKESLARRRKKHEKCRHVYEAKGNRTGRVLESRFGNRGLWLSLFCLIRDASLSKKRLGWGFKRWQVGLGNRLAGLLKTLHLLATMEMVTPALVEEKKLVPLYGRGKTSTDPRSKSTPSVNIPNRPAGQRPETAPPPEPNHFGQQGFGFMGGLGGFAPMATAR</sequence>
<evidence type="ECO:0000313" key="3">
    <source>
        <dbReference type="Proteomes" id="UP001162972"/>
    </source>
</evidence>
<gene>
    <name evidence="2" type="ORF">OIU84_012890</name>
</gene>
<protein>
    <submittedName>
        <fullName evidence="2">Uncharacterized protein</fullName>
    </submittedName>
</protein>
<feature type="non-terminal residue" evidence="2">
    <location>
        <position position="180"/>
    </location>
</feature>
<dbReference type="AlphaFoldDB" id="A0AAD6JGM7"/>